<name>A0A5R9EZP3_9BACL</name>
<dbReference type="RefSeq" id="WP_138128366.1">
    <property type="nucleotide sequence ID" value="NZ_SWLG01000015.1"/>
</dbReference>
<accession>A0A5R9EZP3</accession>
<proteinExistence type="predicted"/>
<gene>
    <name evidence="2" type="ORF">FCL54_18215</name>
</gene>
<comment type="caution">
    <text evidence="2">The sequence shown here is derived from an EMBL/GenBank/DDBJ whole genome shotgun (WGS) entry which is preliminary data.</text>
</comment>
<feature type="transmembrane region" description="Helical" evidence="1">
    <location>
        <begin position="38"/>
        <end position="60"/>
    </location>
</feature>
<evidence type="ECO:0000313" key="2">
    <source>
        <dbReference type="EMBL" id="TLS35929.1"/>
    </source>
</evidence>
<evidence type="ECO:0000313" key="3">
    <source>
        <dbReference type="Proteomes" id="UP000308230"/>
    </source>
</evidence>
<keyword evidence="1" id="KW-0812">Transmembrane</keyword>
<dbReference type="InterPro" id="IPR020076">
    <property type="entry name" value="DUF2768"/>
</dbReference>
<protein>
    <submittedName>
        <fullName evidence="2">DUF2768 domain-containing protein</fullName>
    </submittedName>
</protein>
<dbReference type="Pfam" id="PF10966">
    <property type="entry name" value="DUF2768"/>
    <property type="match status" value="1"/>
</dbReference>
<keyword evidence="3" id="KW-1185">Reference proteome</keyword>
<keyword evidence="1" id="KW-1133">Transmembrane helix</keyword>
<keyword evidence="1" id="KW-0472">Membrane</keyword>
<feature type="transmembrane region" description="Helical" evidence="1">
    <location>
        <begin position="6"/>
        <end position="26"/>
    </location>
</feature>
<evidence type="ECO:0000256" key="1">
    <source>
        <dbReference type="SAM" id="Phobius"/>
    </source>
</evidence>
<dbReference type="EMBL" id="SWLG01000015">
    <property type="protein sequence ID" value="TLS35929.1"/>
    <property type="molecule type" value="Genomic_DNA"/>
</dbReference>
<organism evidence="2 3">
    <name type="scientific">Exobacillus caeni</name>
    <dbReference type="NCBI Taxonomy" id="2574798"/>
    <lineage>
        <taxon>Bacteria</taxon>
        <taxon>Bacillati</taxon>
        <taxon>Bacillota</taxon>
        <taxon>Bacilli</taxon>
        <taxon>Bacillales</taxon>
        <taxon>Guptibacillaceae</taxon>
        <taxon>Exobacillus</taxon>
    </lineage>
</organism>
<reference evidence="2 3" key="1">
    <citation type="submission" date="2019-04" db="EMBL/GenBank/DDBJ databases">
        <title>Bacillus caeni sp. nov., a bacterium isolated from mangrove sediment.</title>
        <authorList>
            <person name="Huang H."/>
            <person name="Mo K."/>
            <person name="Hu Y."/>
        </authorList>
    </citation>
    <scope>NUCLEOTIDE SEQUENCE [LARGE SCALE GENOMIC DNA]</scope>
    <source>
        <strain evidence="2 3">HB172195</strain>
    </source>
</reference>
<dbReference type="AlphaFoldDB" id="A0A5R9EZP3"/>
<dbReference type="Proteomes" id="UP000308230">
    <property type="component" value="Unassembled WGS sequence"/>
</dbReference>
<sequence length="66" mass="7267">MSPGLMKMWISLGAIALMFIAVFTIMFSRAKLKGFLRFIFSGFAYLCVIIAGILMILVVFSGPVSE</sequence>
<dbReference type="OrthoDB" id="2476435at2"/>